<dbReference type="InterPro" id="IPR014729">
    <property type="entry name" value="Rossmann-like_a/b/a_fold"/>
</dbReference>
<proteinExistence type="inferred from homology"/>
<name>A0ABU8T2I7_9PSEU</name>
<keyword evidence="4" id="KW-1185">Reference proteome</keyword>
<dbReference type="PRINTS" id="PR01438">
    <property type="entry name" value="UNVRSLSTRESS"/>
</dbReference>
<evidence type="ECO:0000313" key="4">
    <source>
        <dbReference type="Proteomes" id="UP001364211"/>
    </source>
</evidence>
<organism evidence="3 4">
    <name type="scientific">Pseudonocardia spirodelae</name>
    <dbReference type="NCBI Taxonomy" id="3133431"/>
    <lineage>
        <taxon>Bacteria</taxon>
        <taxon>Bacillati</taxon>
        <taxon>Actinomycetota</taxon>
        <taxon>Actinomycetes</taxon>
        <taxon>Pseudonocardiales</taxon>
        <taxon>Pseudonocardiaceae</taxon>
        <taxon>Pseudonocardia</taxon>
    </lineage>
</organism>
<comment type="similarity">
    <text evidence="1">Belongs to the universal stress protein A family.</text>
</comment>
<dbReference type="InterPro" id="IPR006015">
    <property type="entry name" value="Universal_stress_UspA"/>
</dbReference>
<dbReference type="Pfam" id="PF00582">
    <property type="entry name" value="Usp"/>
    <property type="match status" value="2"/>
</dbReference>
<comment type="caution">
    <text evidence="3">The sequence shown here is derived from an EMBL/GenBank/DDBJ whole genome shotgun (WGS) entry which is preliminary data.</text>
</comment>
<accession>A0ABU8T2I7</accession>
<sequence length="306" mass="31584">MRAAPAPAPAGRSQERDRPVVAAVDGSDTSYAAARWAADEAARCGAPLWLVAAVPWSTFLPIGLPHLGQEHGRDVVVRDAERRLAHAAEAAGHVLDRSLVRTRVLGGSAAEVLWEVSAGARLLVLGSRGRGGFTALVAGSVAVTAAATARCPVVVHREPGQQGGPVVVGLTDEPGAELEFAVEQAVRRNVPLVAVHGWFDEKLDPWTAELMARTARQAGAVDAAAARVDDALSPWRGARPGLVARSRVLLDTPSAALVGESSAAQLVVVGSRGRGAVSGMLLGSTSQAVLRHAHCPVAIARDADAS</sequence>
<protein>
    <submittedName>
        <fullName evidence="3">Universal stress protein</fullName>
    </submittedName>
</protein>
<evidence type="ECO:0000313" key="3">
    <source>
        <dbReference type="EMBL" id="MEJ8278172.1"/>
    </source>
</evidence>
<dbReference type="Gene3D" id="3.40.50.620">
    <property type="entry name" value="HUPs"/>
    <property type="match status" value="2"/>
</dbReference>
<dbReference type="SUPFAM" id="SSF52402">
    <property type="entry name" value="Adenine nucleotide alpha hydrolases-like"/>
    <property type="match status" value="2"/>
</dbReference>
<feature type="domain" description="UspA" evidence="2">
    <location>
        <begin position="18"/>
        <end position="155"/>
    </location>
</feature>
<dbReference type="EMBL" id="JBBJUP010000003">
    <property type="protein sequence ID" value="MEJ8278172.1"/>
    <property type="molecule type" value="Genomic_DNA"/>
</dbReference>
<feature type="domain" description="UspA" evidence="2">
    <location>
        <begin position="167"/>
        <end position="301"/>
    </location>
</feature>
<reference evidence="3 4" key="1">
    <citation type="submission" date="2024-03" db="EMBL/GenBank/DDBJ databases">
        <title>Draft genome sequence of Pseudonocardia sp. DW16-2.</title>
        <authorList>
            <person name="Duangmal K."/>
        </authorList>
    </citation>
    <scope>NUCLEOTIDE SEQUENCE [LARGE SCALE GENOMIC DNA]</scope>
    <source>
        <strain evidence="3 4">DW16-2</strain>
    </source>
</reference>
<dbReference type="PANTHER" id="PTHR31964:SF113">
    <property type="entry name" value="USPA DOMAIN-CONTAINING PROTEIN"/>
    <property type="match status" value="1"/>
</dbReference>
<dbReference type="Proteomes" id="UP001364211">
    <property type="component" value="Unassembled WGS sequence"/>
</dbReference>
<dbReference type="PANTHER" id="PTHR31964">
    <property type="entry name" value="ADENINE NUCLEOTIDE ALPHA HYDROLASES-LIKE SUPERFAMILY PROTEIN"/>
    <property type="match status" value="1"/>
</dbReference>
<evidence type="ECO:0000256" key="1">
    <source>
        <dbReference type="ARBA" id="ARBA00008791"/>
    </source>
</evidence>
<gene>
    <name evidence="3" type="ORF">WJX68_04430</name>
</gene>
<evidence type="ECO:0000259" key="2">
    <source>
        <dbReference type="Pfam" id="PF00582"/>
    </source>
</evidence>
<dbReference type="InterPro" id="IPR006016">
    <property type="entry name" value="UspA"/>
</dbReference>
<dbReference type="RefSeq" id="WP_340286296.1">
    <property type="nucleotide sequence ID" value="NZ_JBBJUP010000003.1"/>
</dbReference>